<reference evidence="3 4" key="1">
    <citation type="submission" date="2019-02" db="EMBL/GenBank/DDBJ databases">
        <title>Deep-cultivation of Planctomycetes and their phenomic and genomic characterization uncovers novel biology.</title>
        <authorList>
            <person name="Wiegand S."/>
            <person name="Jogler M."/>
            <person name="Boedeker C."/>
            <person name="Pinto D."/>
            <person name="Vollmers J."/>
            <person name="Rivas-Marin E."/>
            <person name="Kohn T."/>
            <person name="Peeters S.H."/>
            <person name="Heuer A."/>
            <person name="Rast P."/>
            <person name="Oberbeckmann S."/>
            <person name="Bunk B."/>
            <person name="Jeske O."/>
            <person name="Meyerdierks A."/>
            <person name="Storesund J.E."/>
            <person name="Kallscheuer N."/>
            <person name="Luecker S."/>
            <person name="Lage O.M."/>
            <person name="Pohl T."/>
            <person name="Merkel B.J."/>
            <person name="Hornburger P."/>
            <person name="Mueller R.-W."/>
            <person name="Bruemmer F."/>
            <person name="Labrenz M."/>
            <person name="Spormann A.M."/>
            <person name="Op Den Camp H."/>
            <person name="Overmann J."/>
            <person name="Amann R."/>
            <person name="Jetten M.S.M."/>
            <person name="Mascher T."/>
            <person name="Medema M.H."/>
            <person name="Devos D.P."/>
            <person name="Kaster A.-K."/>
            <person name="Ovreas L."/>
            <person name="Rohde M."/>
            <person name="Galperin M.Y."/>
            <person name="Jogler C."/>
        </authorList>
    </citation>
    <scope>NUCLEOTIDE SEQUENCE [LARGE SCALE GENOMIC DNA]</scope>
    <source>
        <strain evidence="3 4">Pan14r</strain>
    </source>
</reference>
<dbReference type="InterPro" id="IPR012223">
    <property type="entry name" value="TEII"/>
</dbReference>
<dbReference type="GO" id="GO:0008610">
    <property type="term" value="P:lipid biosynthetic process"/>
    <property type="evidence" value="ECO:0007669"/>
    <property type="project" value="TreeGrafter"/>
</dbReference>
<dbReference type="PANTHER" id="PTHR11487">
    <property type="entry name" value="THIOESTERASE"/>
    <property type="match status" value="1"/>
</dbReference>
<dbReference type="InterPro" id="IPR029058">
    <property type="entry name" value="AB_hydrolase_fold"/>
</dbReference>
<evidence type="ECO:0000259" key="2">
    <source>
        <dbReference type="Pfam" id="PF00975"/>
    </source>
</evidence>
<dbReference type="EC" id="3.1.2.-" evidence="3"/>
<comment type="similarity">
    <text evidence="1">Belongs to the thioesterase family.</text>
</comment>
<evidence type="ECO:0000313" key="4">
    <source>
        <dbReference type="Proteomes" id="UP000317238"/>
    </source>
</evidence>
<dbReference type="EMBL" id="SJPL01000002">
    <property type="protein sequence ID" value="TWT65788.1"/>
    <property type="molecule type" value="Genomic_DNA"/>
</dbReference>
<evidence type="ECO:0000313" key="3">
    <source>
        <dbReference type="EMBL" id="TWT65788.1"/>
    </source>
</evidence>
<dbReference type="PANTHER" id="PTHR11487:SF0">
    <property type="entry name" value="S-ACYL FATTY ACID SYNTHASE THIOESTERASE, MEDIUM CHAIN"/>
    <property type="match status" value="1"/>
</dbReference>
<keyword evidence="3" id="KW-0378">Hydrolase</keyword>
<sequence length="270" mass="30071">MSDNPDSTLKAYQPRFRQIDTGGSDPKVDCVWFHHAGGGSNTLAHRVRQSVDRIAAADLPDIRLLTPVTPLREDAIDERFDGELHTLADQYAAILQQDFGIGRLPFVVLGHSFGSVLAYEVTRRLIDAGHSPARLVVMSFPAPDRLTHQTELHTLDDRSLMQQVDELFGGVPPEILDNDETWSHFVPGLRSDLGLLERYRPDLDAAALPVPVTAMVGTDDRAVSLADVQRWDLFTEPPVRLQTLPGDHFFPLQRIAEVFTAAAWDLPEPR</sequence>
<dbReference type="AlphaFoldDB" id="A0A5C5XSZ1"/>
<comment type="caution">
    <text evidence="3">The sequence shown here is derived from an EMBL/GenBank/DDBJ whole genome shotgun (WGS) entry which is preliminary data.</text>
</comment>
<keyword evidence="4" id="KW-1185">Reference proteome</keyword>
<name>A0A5C5XSZ1_9PLAN</name>
<dbReference type="GO" id="GO:0016787">
    <property type="term" value="F:hydrolase activity"/>
    <property type="evidence" value="ECO:0007669"/>
    <property type="project" value="UniProtKB-KW"/>
</dbReference>
<organism evidence="3 4">
    <name type="scientific">Crateriforma conspicua</name>
    <dbReference type="NCBI Taxonomy" id="2527996"/>
    <lineage>
        <taxon>Bacteria</taxon>
        <taxon>Pseudomonadati</taxon>
        <taxon>Planctomycetota</taxon>
        <taxon>Planctomycetia</taxon>
        <taxon>Planctomycetales</taxon>
        <taxon>Planctomycetaceae</taxon>
        <taxon>Crateriforma</taxon>
    </lineage>
</organism>
<dbReference type="Pfam" id="PF00975">
    <property type="entry name" value="Thioesterase"/>
    <property type="match status" value="1"/>
</dbReference>
<feature type="domain" description="Thioesterase" evidence="2">
    <location>
        <begin position="31"/>
        <end position="258"/>
    </location>
</feature>
<dbReference type="SUPFAM" id="SSF53474">
    <property type="entry name" value="alpha/beta-Hydrolases"/>
    <property type="match status" value="1"/>
</dbReference>
<proteinExistence type="inferred from homology"/>
<dbReference type="RefSeq" id="WP_146441005.1">
    <property type="nucleotide sequence ID" value="NZ_SJPL01000002.1"/>
</dbReference>
<dbReference type="InterPro" id="IPR001031">
    <property type="entry name" value="Thioesterase"/>
</dbReference>
<dbReference type="OrthoDB" id="279191at2"/>
<dbReference type="Proteomes" id="UP000317238">
    <property type="component" value="Unassembled WGS sequence"/>
</dbReference>
<dbReference type="Gene3D" id="3.40.50.1820">
    <property type="entry name" value="alpha/beta hydrolase"/>
    <property type="match status" value="1"/>
</dbReference>
<protein>
    <submittedName>
        <fullName evidence="3">Surfactin synthase thioesterase subunit</fullName>
        <ecNumber evidence="3">3.1.2.-</ecNumber>
    </submittedName>
</protein>
<accession>A0A5C5XSZ1</accession>
<evidence type="ECO:0000256" key="1">
    <source>
        <dbReference type="ARBA" id="ARBA00007169"/>
    </source>
</evidence>
<gene>
    <name evidence="3" type="primary">srfAD</name>
    <name evidence="3" type="ORF">Pan14r_53380</name>
</gene>